<organism evidence="2 3">
    <name type="scientific">Linderina pennispora</name>
    <dbReference type="NCBI Taxonomy" id="61395"/>
    <lineage>
        <taxon>Eukaryota</taxon>
        <taxon>Fungi</taxon>
        <taxon>Fungi incertae sedis</taxon>
        <taxon>Zoopagomycota</taxon>
        <taxon>Kickxellomycotina</taxon>
        <taxon>Kickxellomycetes</taxon>
        <taxon>Kickxellales</taxon>
        <taxon>Kickxellaceae</taxon>
        <taxon>Linderina</taxon>
    </lineage>
</organism>
<evidence type="ECO:0000313" key="2">
    <source>
        <dbReference type="EMBL" id="ORX70558.1"/>
    </source>
</evidence>
<gene>
    <name evidence="2" type="ORF">DL89DRAFT_266760</name>
</gene>
<keyword evidence="3" id="KW-1185">Reference proteome</keyword>
<dbReference type="AlphaFoldDB" id="A0A1Y1WB58"/>
<dbReference type="GeneID" id="63803862"/>
<protein>
    <submittedName>
        <fullName evidence="2">Uncharacterized protein</fullName>
    </submittedName>
</protein>
<name>A0A1Y1WB58_9FUNG</name>
<dbReference type="RefSeq" id="XP_040744137.1">
    <property type="nucleotide sequence ID" value="XM_040887214.1"/>
</dbReference>
<evidence type="ECO:0000256" key="1">
    <source>
        <dbReference type="SAM" id="SignalP"/>
    </source>
</evidence>
<feature type="chain" id="PRO_5011965620" evidence="1">
    <location>
        <begin position="22"/>
        <end position="212"/>
    </location>
</feature>
<dbReference type="Proteomes" id="UP000193922">
    <property type="component" value="Unassembled WGS sequence"/>
</dbReference>
<proteinExistence type="predicted"/>
<feature type="non-terminal residue" evidence="2">
    <location>
        <position position="212"/>
    </location>
</feature>
<dbReference type="EMBL" id="MCFD01000005">
    <property type="protein sequence ID" value="ORX70558.1"/>
    <property type="molecule type" value="Genomic_DNA"/>
</dbReference>
<evidence type="ECO:0000313" key="3">
    <source>
        <dbReference type="Proteomes" id="UP000193922"/>
    </source>
</evidence>
<sequence length="212" mass="21660">MKHKLTSLSFAVFFLLHSARAQQYKCDLADGTGRGYKVNGSEAHQCDDGTFCYQLGQGVYCGVGVGNTLASDCNSSPASGLSTGGLCSNEGSATCHQEDGKGPNYFRCVDGKAEQFACGGGSVCYQNGSGVFCGVPSDSSTCVPGAAKCGAADGRSADFTKCIGGESVSYTCGVGLTCYQEGPFHVSCGPYVANNTAIAHPCQPIAPTVDCS</sequence>
<comment type="caution">
    <text evidence="2">The sequence shown here is derived from an EMBL/GenBank/DDBJ whole genome shotgun (WGS) entry which is preliminary data.</text>
</comment>
<accession>A0A1Y1WB58</accession>
<reference evidence="2 3" key="1">
    <citation type="submission" date="2016-07" db="EMBL/GenBank/DDBJ databases">
        <title>Pervasive Adenine N6-methylation of Active Genes in Fungi.</title>
        <authorList>
            <consortium name="DOE Joint Genome Institute"/>
            <person name="Mondo S.J."/>
            <person name="Dannebaum R.O."/>
            <person name="Kuo R.C."/>
            <person name="Labutti K."/>
            <person name="Haridas S."/>
            <person name="Kuo A."/>
            <person name="Salamov A."/>
            <person name="Ahrendt S.R."/>
            <person name="Lipzen A."/>
            <person name="Sullivan W."/>
            <person name="Andreopoulos W.B."/>
            <person name="Clum A."/>
            <person name="Lindquist E."/>
            <person name="Daum C."/>
            <person name="Ramamoorthy G.K."/>
            <person name="Gryganskyi A."/>
            <person name="Culley D."/>
            <person name="Magnuson J.K."/>
            <person name="James T.Y."/>
            <person name="O'Malley M.A."/>
            <person name="Stajich J.E."/>
            <person name="Spatafora J.W."/>
            <person name="Visel A."/>
            <person name="Grigoriev I.V."/>
        </authorList>
    </citation>
    <scope>NUCLEOTIDE SEQUENCE [LARGE SCALE GENOMIC DNA]</scope>
    <source>
        <strain evidence="2 3">ATCC 12442</strain>
    </source>
</reference>
<keyword evidence="1" id="KW-0732">Signal</keyword>
<feature type="signal peptide" evidence="1">
    <location>
        <begin position="1"/>
        <end position="21"/>
    </location>
</feature>
<dbReference type="OrthoDB" id="5418055at2759"/>